<evidence type="ECO:0000256" key="8">
    <source>
        <dbReference type="ARBA" id="ARBA00023012"/>
    </source>
</evidence>
<dbReference type="InterPro" id="IPR003594">
    <property type="entry name" value="HATPase_dom"/>
</dbReference>
<dbReference type="Pfam" id="PF07730">
    <property type="entry name" value="HisKA_3"/>
    <property type="match status" value="1"/>
</dbReference>
<evidence type="ECO:0000256" key="1">
    <source>
        <dbReference type="ARBA" id="ARBA00000085"/>
    </source>
</evidence>
<keyword evidence="7" id="KW-0067">ATP-binding</keyword>
<evidence type="ECO:0000259" key="10">
    <source>
        <dbReference type="SMART" id="SM00387"/>
    </source>
</evidence>
<dbReference type="Pfam" id="PF02518">
    <property type="entry name" value="HATPase_c"/>
    <property type="match status" value="1"/>
</dbReference>
<dbReference type="Gene3D" id="3.30.565.10">
    <property type="entry name" value="Histidine kinase-like ATPase, C-terminal domain"/>
    <property type="match status" value="1"/>
</dbReference>
<dbReference type="Proteomes" id="UP000589521">
    <property type="component" value="Unassembled WGS sequence"/>
</dbReference>
<dbReference type="AlphaFoldDB" id="A0A7Z0M7V4"/>
<evidence type="ECO:0000256" key="7">
    <source>
        <dbReference type="ARBA" id="ARBA00022840"/>
    </source>
</evidence>
<dbReference type="SMART" id="SM00387">
    <property type="entry name" value="HATPase_c"/>
    <property type="match status" value="1"/>
</dbReference>
<dbReference type="InterPro" id="IPR050482">
    <property type="entry name" value="Sensor_HK_TwoCompSys"/>
</dbReference>
<accession>A0A7Z0M7V4</accession>
<dbReference type="GO" id="GO:0000155">
    <property type="term" value="F:phosphorelay sensor kinase activity"/>
    <property type="evidence" value="ECO:0007669"/>
    <property type="project" value="InterPro"/>
</dbReference>
<reference evidence="11 12" key="1">
    <citation type="submission" date="2020-07" db="EMBL/GenBank/DDBJ databases">
        <title>MOT database genomes.</title>
        <authorList>
            <person name="Joseph S."/>
            <person name="Aduse-Opoku J."/>
            <person name="Hashim A."/>
            <person name="Wade W."/>
            <person name="Curtis M."/>
        </authorList>
    </citation>
    <scope>NUCLEOTIDE SEQUENCE [LARGE SCALE GENOMIC DNA]</scope>
    <source>
        <strain evidence="11 12">STR</strain>
    </source>
</reference>
<dbReference type="PANTHER" id="PTHR24421:SF10">
    <property type="entry name" value="NITRATE_NITRITE SENSOR PROTEIN NARQ"/>
    <property type="match status" value="1"/>
</dbReference>
<protein>
    <recommendedName>
        <fullName evidence="2">histidine kinase</fullName>
        <ecNumber evidence="2">2.7.13.3</ecNumber>
    </recommendedName>
</protein>
<evidence type="ECO:0000256" key="9">
    <source>
        <dbReference type="SAM" id="Phobius"/>
    </source>
</evidence>
<dbReference type="RefSeq" id="WP_179925915.1">
    <property type="nucleotide sequence ID" value="NZ_CATKDJ010000041.1"/>
</dbReference>
<dbReference type="InterPro" id="IPR011712">
    <property type="entry name" value="Sig_transdc_His_kin_sub3_dim/P"/>
</dbReference>
<evidence type="ECO:0000313" key="12">
    <source>
        <dbReference type="Proteomes" id="UP000589521"/>
    </source>
</evidence>
<dbReference type="InterPro" id="IPR036890">
    <property type="entry name" value="HATPase_C_sf"/>
</dbReference>
<dbReference type="CDD" id="cd16917">
    <property type="entry name" value="HATPase_UhpB-NarQ-NarX-like"/>
    <property type="match status" value="1"/>
</dbReference>
<sequence>MRGYTRTAYSFWTLVLINFLAVVYNASIYLFATHYAISRGFAYSLLSQLEAVPKSPSLVFLATVFLYTGLLGIFYHHQQRTQPFSIFDRLTMLEVFLTLALFFTLSMSYNGLFLVVFADVFYGSKEFAALKNRKYWVPLLGLSLLLLTDYNLLSLFVASPSLGTYIRFCPPSLQVLLLFGKNFLFSINLLVFILSLIFSILETIQEKQKIEEELRLAAQANRELNSYLTLSEKIAEDRERKRIAREIHDTLGHALTGISAGLDAVRVLVDRDRIRAKEQLDNISVVVRDGIRDVRASLHKMRPGDLEHHSLKEALLKTIREYEALSNIEIVLDFQWDRIDLDIAKEDIVFRIIQESITNAVRHGHARSIRIELLERQDYVMIIQDDGVGFEELYYGYGLRQMEERLAIIGGRVHFENRNGFYTYVTIPRMGGEYD</sequence>
<evidence type="ECO:0000256" key="3">
    <source>
        <dbReference type="ARBA" id="ARBA00022553"/>
    </source>
</evidence>
<keyword evidence="4" id="KW-0808">Transferase</keyword>
<dbReference type="SUPFAM" id="SSF55874">
    <property type="entry name" value="ATPase domain of HSP90 chaperone/DNA topoisomerase II/histidine kinase"/>
    <property type="match status" value="1"/>
</dbReference>
<dbReference type="GO" id="GO:0046983">
    <property type="term" value="F:protein dimerization activity"/>
    <property type="evidence" value="ECO:0007669"/>
    <property type="project" value="InterPro"/>
</dbReference>
<evidence type="ECO:0000313" key="11">
    <source>
        <dbReference type="EMBL" id="NYS97358.1"/>
    </source>
</evidence>
<keyword evidence="9" id="KW-0472">Membrane</keyword>
<feature type="transmembrane region" description="Helical" evidence="9">
    <location>
        <begin position="58"/>
        <end position="75"/>
    </location>
</feature>
<name>A0A7Z0M7V4_9STRE</name>
<feature type="transmembrane region" description="Helical" evidence="9">
    <location>
        <begin position="178"/>
        <end position="201"/>
    </location>
</feature>
<comment type="catalytic activity">
    <reaction evidence="1">
        <text>ATP + protein L-histidine = ADP + protein N-phospho-L-histidine.</text>
        <dbReference type="EC" id="2.7.13.3"/>
    </reaction>
</comment>
<keyword evidence="3" id="KW-0597">Phosphoprotein</keyword>
<feature type="domain" description="Histidine kinase/HSP90-like ATPase" evidence="10">
    <location>
        <begin position="344"/>
        <end position="431"/>
    </location>
</feature>
<dbReference type="PANTHER" id="PTHR24421">
    <property type="entry name" value="NITRATE/NITRITE SENSOR PROTEIN NARX-RELATED"/>
    <property type="match status" value="1"/>
</dbReference>
<organism evidence="11 12">
    <name type="scientific">Streptococcus danieliae</name>
    <dbReference type="NCBI Taxonomy" id="747656"/>
    <lineage>
        <taxon>Bacteria</taxon>
        <taxon>Bacillati</taxon>
        <taxon>Bacillota</taxon>
        <taxon>Bacilli</taxon>
        <taxon>Lactobacillales</taxon>
        <taxon>Streptococcaceae</taxon>
        <taxon>Streptococcus</taxon>
    </lineage>
</organism>
<keyword evidence="6 11" id="KW-0418">Kinase</keyword>
<dbReference type="Gene3D" id="1.20.5.1930">
    <property type="match status" value="1"/>
</dbReference>
<feature type="transmembrane region" description="Helical" evidence="9">
    <location>
        <begin position="12"/>
        <end position="37"/>
    </location>
</feature>
<feature type="transmembrane region" description="Helical" evidence="9">
    <location>
        <begin position="135"/>
        <end position="158"/>
    </location>
</feature>
<keyword evidence="5" id="KW-0547">Nucleotide-binding</keyword>
<keyword evidence="8" id="KW-0902">Two-component regulatory system</keyword>
<dbReference type="GO" id="GO:0016020">
    <property type="term" value="C:membrane"/>
    <property type="evidence" value="ECO:0007669"/>
    <property type="project" value="InterPro"/>
</dbReference>
<dbReference type="GO" id="GO:0005524">
    <property type="term" value="F:ATP binding"/>
    <property type="evidence" value="ECO:0007669"/>
    <property type="project" value="UniProtKB-KW"/>
</dbReference>
<keyword evidence="9" id="KW-1133">Transmembrane helix</keyword>
<gene>
    <name evidence="11" type="ORF">HZY94_09285</name>
</gene>
<feature type="transmembrane region" description="Helical" evidence="9">
    <location>
        <begin position="95"/>
        <end position="123"/>
    </location>
</feature>
<proteinExistence type="predicted"/>
<evidence type="ECO:0000256" key="2">
    <source>
        <dbReference type="ARBA" id="ARBA00012438"/>
    </source>
</evidence>
<keyword evidence="9" id="KW-0812">Transmembrane</keyword>
<dbReference type="EC" id="2.7.13.3" evidence="2"/>
<evidence type="ECO:0000256" key="5">
    <source>
        <dbReference type="ARBA" id="ARBA00022741"/>
    </source>
</evidence>
<comment type="caution">
    <text evidence="11">The sequence shown here is derived from an EMBL/GenBank/DDBJ whole genome shotgun (WGS) entry which is preliminary data.</text>
</comment>
<evidence type="ECO:0000256" key="4">
    <source>
        <dbReference type="ARBA" id="ARBA00022679"/>
    </source>
</evidence>
<dbReference type="EMBL" id="JACBXX010000211">
    <property type="protein sequence ID" value="NYS97358.1"/>
    <property type="molecule type" value="Genomic_DNA"/>
</dbReference>
<evidence type="ECO:0000256" key="6">
    <source>
        <dbReference type="ARBA" id="ARBA00022777"/>
    </source>
</evidence>